<reference evidence="1 2" key="1">
    <citation type="submission" date="2022-03" db="EMBL/GenBank/DDBJ databases">
        <authorList>
            <person name="Jo J.-H."/>
            <person name="Im W.-T."/>
        </authorList>
    </citation>
    <scope>NUCLEOTIDE SEQUENCE [LARGE SCALE GENOMIC DNA]</scope>
    <source>
        <strain evidence="1 2">SM33</strain>
    </source>
</reference>
<comment type="caution">
    <text evidence="1">The sequence shown here is derived from an EMBL/GenBank/DDBJ whole genome shotgun (WGS) entry which is preliminary data.</text>
</comment>
<dbReference type="Proteomes" id="UP001203058">
    <property type="component" value="Unassembled WGS sequence"/>
</dbReference>
<organism evidence="1 2">
    <name type="scientific">Sphingomonas telluris</name>
    <dbReference type="NCBI Taxonomy" id="2907998"/>
    <lineage>
        <taxon>Bacteria</taxon>
        <taxon>Pseudomonadati</taxon>
        <taxon>Pseudomonadota</taxon>
        <taxon>Alphaproteobacteria</taxon>
        <taxon>Sphingomonadales</taxon>
        <taxon>Sphingomonadaceae</taxon>
        <taxon>Sphingomonas</taxon>
    </lineage>
</organism>
<dbReference type="EMBL" id="JAKZHW010000002">
    <property type="protein sequence ID" value="MCH8616782.1"/>
    <property type="molecule type" value="Genomic_DNA"/>
</dbReference>
<proteinExistence type="predicted"/>
<dbReference type="NCBIfam" id="TIGR04409">
    <property type="entry name" value="LptC_YrbK"/>
    <property type="match status" value="1"/>
</dbReference>
<accession>A0ABS9VP90</accession>
<dbReference type="Gene3D" id="2.60.450.10">
    <property type="entry name" value="Lipopolysaccharide (LPS) transport protein A like domain"/>
    <property type="match status" value="1"/>
</dbReference>
<keyword evidence="2" id="KW-1185">Reference proteome</keyword>
<evidence type="ECO:0000313" key="2">
    <source>
        <dbReference type="Proteomes" id="UP001203058"/>
    </source>
</evidence>
<gene>
    <name evidence="1" type="primary">lptC</name>
    <name evidence="1" type="ORF">LZ016_11835</name>
</gene>
<protein>
    <submittedName>
        <fullName evidence="1">LPS export ABC transporter periplasmic protein LptC</fullName>
    </submittedName>
</protein>
<name>A0ABS9VP90_9SPHN</name>
<dbReference type="InterPro" id="IPR026265">
    <property type="entry name" value="LptC"/>
</dbReference>
<dbReference type="InterPro" id="IPR010664">
    <property type="entry name" value="LipoPS_assembly_LptC-rel"/>
</dbReference>
<dbReference type="RefSeq" id="WP_241447673.1">
    <property type="nucleotide sequence ID" value="NZ_JAKZHW010000002.1"/>
</dbReference>
<sequence length="212" mass="23247">MSDLASRERDTKQRWAVPGGSHDRIVRFAKIALPSAVGVIIAFLAMSPLDKRGDVSFILDKNKVENVPERMRVEQARYVGEDNKGQKFQITANRALQRSSEQPIVDIWGMLARIGLADGPVTVAANQGRYNLDQQKVDVEGPVKVAGPQGEQLATRNVTVDFKQNTVESKGGVTGRTELGEFQANRMHANLSDRTVVLDGGARLKIVQGTVR</sequence>
<dbReference type="Pfam" id="PF06835">
    <property type="entry name" value="LptC"/>
    <property type="match status" value="1"/>
</dbReference>
<evidence type="ECO:0000313" key="1">
    <source>
        <dbReference type="EMBL" id="MCH8616782.1"/>
    </source>
</evidence>